<name>A0A401HAQ7_AERPX</name>
<dbReference type="EMBL" id="BDMD01000073">
    <property type="protein sequence ID" value="GBF09503.1"/>
    <property type="molecule type" value="Genomic_DNA"/>
</dbReference>
<accession>A0A401HAQ7</accession>
<dbReference type="AlphaFoldDB" id="A0A401HAQ7"/>
<protein>
    <submittedName>
        <fullName evidence="1">Uncharacterized protein</fullName>
    </submittedName>
</protein>
<sequence>MGECPLSSRSETWVPSTLRNLVYETIVKRTKNGQTPITESDLMLYLENEGLKASRREIVNILMELETHGYVRVKSSGEEERLIIYTGR</sequence>
<reference evidence="1 2" key="1">
    <citation type="submission" date="2017-02" db="EMBL/GenBank/DDBJ databases">
        <title>isolation and characterization of a novel temperate virus Aeropyrum globular virus 1 infecting hyperthermophilic archaeon Aeropyrum.</title>
        <authorList>
            <person name="Yumiya M."/>
            <person name="Yoshida T."/>
            <person name="Sako Y."/>
        </authorList>
    </citation>
    <scope>NUCLEOTIDE SEQUENCE [LARGE SCALE GENOMIC DNA]</scope>
    <source>
        <strain evidence="1 2">YK1-12-2013</strain>
    </source>
</reference>
<evidence type="ECO:0000313" key="2">
    <source>
        <dbReference type="Proteomes" id="UP000291213"/>
    </source>
</evidence>
<organism evidence="1 2">
    <name type="scientific">Aeropyrum pernix</name>
    <dbReference type="NCBI Taxonomy" id="56636"/>
    <lineage>
        <taxon>Archaea</taxon>
        <taxon>Thermoproteota</taxon>
        <taxon>Thermoprotei</taxon>
        <taxon>Desulfurococcales</taxon>
        <taxon>Desulfurococcaceae</taxon>
        <taxon>Aeropyrum</taxon>
    </lineage>
</organism>
<dbReference type="Proteomes" id="UP000291213">
    <property type="component" value="Unassembled WGS sequence"/>
</dbReference>
<proteinExistence type="predicted"/>
<comment type="caution">
    <text evidence="1">The sequence shown here is derived from an EMBL/GenBank/DDBJ whole genome shotgun (WGS) entry which is preliminary data.</text>
</comment>
<evidence type="ECO:0000313" key="1">
    <source>
        <dbReference type="EMBL" id="GBF09503.1"/>
    </source>
</evidence>
<gene>
    <name evidence="1" type="ORF">apy_12280</name>
</gene>